<keyword evidence="8" id="KW-0592">Phosphate transport</keyword>
<dbReference type="GO" id="GO:0004721">
    <property type="term" value="F:phosphoprotein phosphatase activity"/>
    <property type="evidence" value="ECO:0007669"/>
    <property type="project" value="InterPro"/>
</dbReference>
<proteinExistence type="predicted"/>
<dbReference type="InterPro" id="IPR004358">
    <property type="entry name" value="Sig_transdc_His_kin-like_C"/>
</dbReference>
<dbReference type="PROSITE" id="PS50112">
    <property type="entry name" value="PAS"/>
    <property type="match status" value="1"/>
</dbReference>
<dbReference type="GO" id="GO:0016036">
    <property type="term" value="P:cellular response to phosphate starvation"/>
    <property type="evidence" value="ECO:0007669"/>
    <property type="project" value="TreeGrafter"/>
</dbReference>
<evidence type="ECO:0000256" key="1">
    <source>
        <dbReference type="ARBA" id="ARBA00000085"/>
    </source>
</evidence>
<dbReference type="InterPro" id="IPR003594">
    <property type="entry name" value="HATPase_dom"/>
</dbReference>
<dbReference type="Proteomes" id="UP000000238">
    <property type="component" value="Chromosome"/>
</dbReference>
<dbReference type="NCBIfam" id="TIGR02966">
    <property type="entry name" value="phoR_proteo"/>
    <property type="match status" value="1"/>
</dbReference>
<dbReference type="GO" id="GO:0006355">
    <property type="term" value="P:regulation of DNA-templated transcription"/>
    <property type="evidence" value="ECO:0007669"/>
    <property type="project" value="InterPro"/>
</dbReference>
<keyword evidence="5" id="KW-0813">Transport</keyword>
<dbReference type="KEGG" id="hch:HCH_00770"/>
<evidence type="ECO:0000256" key="14">
    <source>
        <dbReference type="ARBA" id="ARBA00022989"/>
    </source>
</evidence>
<dbReference type="InterPro" id="IPR021766">
    <property type="entry name" value="PhoR_N"/>
</dbReference>
<dbReference type="FunFam" id="1.10.287.130:FF:000001">
    <property type="entry name" value="Two-component sensor histidine kinase"/>
    <property type="match status" value="1"/>
</dbReference>
<dbReference type="InterPro" id="IPR003661">
    <property type="entry name" value="HisK_dim/P_dom"/>
</dbReference>
<evidence type="ECO:0000256" key="6">
    <source>
        <dbReference type="ARBA" id="ARBA00022475"/>
    </source>
</evidence>
<dbReference type="Pfam" id="PF00512">
    <property type="entry name" value="HisKA"/>
    <property type="match status" value="1"/>
</dbReference>
<dbReference type="Gene3D" id="3.30.450.20">
    <property type="entry name" value="PAS domain"/>
    <property type="match status" value="1"/>
</dbReference>
<keyword evidence="9" id="KW-0808">Transferase</keyword>
<dbReference type="Pfam" id="PF11808">
    <property type="entry name" value="PhoR"/>
    <property type="match status" value="1"/>
</dbReference>
<dbReference type="SUPFAM" id="SSF47384">
    <property type="entry name" value="Homodimeric domain of signal transducing histidine kinase"/>
    <property type="match status" value="1"/>
</dbReference>
<keyword evidence="12 21" id="KW-0418">Kinase</keyword>
<evidence type="ECO:0000256" key="8">
    <source>
        <dbReference type="ARBA" id="ARBA00022592"/>
    </source>
</evidence>
<evidence type="ECO:0000256" key="15">
    <source>
        <dbReference type="ARBA" id="ARBA00023012"/>
    </source>
</evidence>
<evidence type="ECO:0000256" key="13">
    <source>
        <dbReference type="ARBA" id="ARBA00022840"/>
    </source>
</evidence>
<feature type="domain" description="PAS" evidence="20">
    <location>
        <begin position="87"/>
        <end position="131"/>
    </location>
</feature>
<dbReference type="STRING" id="349521.HCH_00770"/>
<dbReference type="Gene3D" id="3.30.565.10">
    <property type="entry name" value="Histidine kinase-like ATPase, C-terminal domain"/>
    <property type="match status" value="1"/>
</dbReference>
<dbReference type="InterPro" id="IPR035965">
    <property type="entry name" value="PAS-like_dom_sf"/>
</dbReference>
<dbReference type="PROSITE" id="PS50109">
    <property type="entry name" value="HIS_KIN"/>
    <property type="match status" value="1"/>
</dbReference>
<evidence type="ECO:0000256" key="4">
    <source>
        <dbReference type="ARBA" id="ARBA00019665"/>
    </source>
</evidence>
<dbReference type="Pfam" id="PF02518">
    <property type="entry name" value="HATPase_c"/>
    <property type="match status" value="1"/>
</dbReference>
<dbReference type="Gene3D" id="1.10.287.130">
    <property type="match status" value="1"/>
</dbReference>
<reference evidence="21 22" key="1">
    <citation type="journal article" date="2005" name="Nucleic Acids Res.">
        <title>Genomic blueprint of Hahella chejuensis, a marine microbe producing an algicidal agent.</title>
        <authorList>
            <person name="Jeong H."/>
            <person name="Yim J.H."/>
            <person name="Lee C."/>
            <person name="Choi S.-H."/>
            <person name="Park Y.K."/>
            <person name="Yoon S.H."/>
            <person name="Hur C.-G."/>
            <person name="Kang H.-Y."/>
            <person name="Kim D."/>
            <person name="Lee H.H."/>
            <person name="Park K.H."/>
            <person name="Park S.-H."/>
            <person name="Park H.-S."/>
            <person name="Lee H.K."/>
            <person name="Oh T.K."/>
            <person name="Kim J.F."/>
        </authorList>
    </citation>
    <scope>NUCLEOTIDE SEQUENCE [LARGE SCALE GENOMIC DNA]</scope>
    <source>
        <strain evidence="21 22">KCTC 2396</strain>
    </source>
</reference>
<gene>
    <name evidence="21" type="ordered locus">HCH_00770</name>
</gene>
<dbReference type="GO" id="GO:0000155">
    <property type="term" value="F:phosphorelay sensor kinase activity"/>
    <property type="evidence" value="ECO:0007669"/>
    <property type="project" value="InterPro"/>
</dbReference>
<evidence type="ECO:0000256" key="3">
    <source>
        <dbReference type="ARBA" id="ARBA00012438"/>
    </source>
</evidence>
<dbReference type="NCBIfam" id="NF008235">
    <property type="entry name" value="PRK11006.1"/>
    <property type="match status" value="1"/>
</dbReference>
<dbReference type="InterPro" id="IPR013767">
    <property type="entry name" value="PAS_fold"/>
</dbReference>
<evidence type="ECO:0000256" key="5">
    <source>
        <dbReference type="ARBA" id="ARBA00022448"/>
    </source>
</evidence>
<evidence type="ECO:0000313" key="21">
    <source>
        <dbReference type="EMBL" id="ABC27667.1"/>
    </source>
</evidence>
<dbReference type="eggNOG" id="COG5002">
    <property type="taxonomic scope" value="Bacteria"/>
</dbReference>
<sequence>MRNHWRHYVRLLVYSLLGCIIVGLIIGSVAWALVFGLTAYLGWTLTQAFRMHRWLYQAKMEDPPESRGLWGDLFDGIHRLQVQHYRSRDRLQAMIDRIQESTNALKDAVVMTNSEGAMDWWNQSAEKLLGFKYPTDRGQLIYNLIRTPIFKRYFASKKYQEPLILNAPNNPNLKLQFHITLFGEDDRLLLVQDVTRLYRLEEMRRDFVSNVSHELRTPLTVISGYLETLIDNADELPPRWNRAMNQMQQQAQRMEALVNDLLLLSRIENDGSNFKATLVDVDSMLRAICDDARALSQEKGHRIELSLESAAGLTGNETQLHSAFSNIVMNAVKYTPPNGEIRVRWFEDKKGVHFAVRDSGIGIDPLHIPRLTERFYRADPSRAADTGGTGLGLAIVKHVLINHDGELEITSHIGAGSTFTCHFPRTRMASAEALAEAEDVRD</sequence>
<dbReference type="SMART" id="SM00387">
    <property type="entry name" value="HATPase_c"/>
    <property type="match status" value="1"/>
</dbReference>
<accession>Q2SNV7</accession>
<dbReference type="CDD" id="cd00082">
    <property type="entry name" value="HisKA"/>
    <property type="match status" value="1"/>
</dbReference>
<dbReference type="HOGENOM" id="CLU_000445_89_2_6"/>
<dbReference type="RefSeq" id="WP_011394744.1">
    <property type="nucleotide sequence ID" value="NC_007645.1"/>
</dbReference>
<comment type="catalytic activity">
    <reaction evidence="1">
        <text>ATP + protein L-histidine = ADP + protein N-phospho-L-histidine.</text>
        <dbReference type="EC" id="2.7.13.3"/>
    </reaction>
</comment>
<dbReference type="GO" id="GO:0005524">
    <property type="term" value="F:ATP binding"/>
    <property type="evidence" value="ECO:0007669"/>
    <property type="project" value="UniProtKB-KW"/>
</dbReference>
<protein>
    <recommendedName>
        <fullName evidence="4">Phosphate regulon sensor protein PhoR</fullName>
        <ecNumber evidence="3">2.7.13.3</ecNumber>
    </recommendedName>
</protein>
<organism evidence="21 22">
    <name type="scientific">Hahella chejuensis (strain KCTC 2396)</name>
    <dbReference type="NCBI Taxonomy" id="349521"/>
    <lineage>
        <taxon>Bacteria</taxon>
        <taxon>Pseudomonadati</taxon>
        <taxon>Pseudomonadota</taxon>
        <taxon>Gammaproteobacteria</taxon>
        <taxon>Oceanospirillales</taxon>
        <taxon>Hahellaceae</taxon>
        <taxon>Hahella</taxon>
    </lineage>
</organism>
<dbReference type="InterPro" id="IPR005467">
    <property type="entry name" value="His_kinase_dom"/>
</dbReference>
<dbReference type="EC" id="2.7.13.3" evidence="3"/>
<dbReference type="SMART" id="SM00091">
    <property type="entry name" value="PAS"/>
    <property type="match status" value="1"/>
</dbReference>
<dbReference type="GO" id="GO:0006817">
    <property type="term" value="P:phosphate ion transport"/>
    <property type="evidence" value="ECO:0007669"/>
    <property type="project" value="UniProtKB-KW"/>
</dbReference>
<feature type="domain" description="Histidine kinase" evidence="19">
    <location>
        <begin position="210"/>
        <end position="427"/>
    </location>
</feature>
<dbReference type="SUPFAM" id="SSF55874">
    <property type="entry name" value="ATPase domain of HSP90 chaperone/DNA topoisomerase II/histidine kinase"/>
    <property type="match status" value="1"/>
</dbReference>
<dbReference type="EMBL" id="CP000155">
    <property type="protein sequence ID" value="ABC27667.1"/>
    <property type="molecule type" value="Genomic_DNA"/>
</dbReference>
<evidence type="ECO:0000256" key="16">
    <source>
        <dbReference type="ARBA" id="ARBA00023136"/>
    </source>
</evidence>
<comment type="function">
    <text evidence="17">Member of the two-component regulatory system PhoR/PhoB involved in the phosphate regulon genes expression. PhoR may function as a membrane-associated protein kinase that phosphorylates PhoB in response to environmental signals.</text>
</comment>
<keyword evidence="7" id="KW-0597">Phosphoprotein</keyword>
<evidence type="ECO:0000256" key="9">
    <source>
        <dbReference type="ARBA" id="ARBA00022679"/>
    </source>
</evidence>
<dbReference type="SUPFAM" id="SSF55785">
    <property type="entry name" value="PYP-like sensor domain (PAS domain)"/>
    <property type="match status" value="1"/>
</dbReference>
<evidence type="ECO:0000256" key="12">
    <source>
        <dbReference type="ARBA" id="ARBA00022777"/>
    </source>
</evidence>
<evidence type="ECO:0000256" key="2">
    <source>
        <dbReference type="ARBA" id="ARBA00004236"/>
    </source>
</evidence>
<name>Q2SNV7_HAHCH</name>
<dbReference type="OrthoDB" id="9813151at2"/>
<dbReference type="PANTHER" id="PTHR45453">
    <property type="entry name" value="PHOSPHATE REGULON SENSOR PROTEIN PHOR"/>
    <property type="match status" value="1"/>
</dbReference>
<keyword evidence="16 18" id="KW-0472">Membrane</keyword>
<dbReference type="Pfam" id="PF00989">
    <property type="entry name" value="PAS"/>
    <property type="match status" value="1"/>
</dbReference>
<evidence type="ECO:0000256" key="11">
    <source>
        <dbReference type="ARBA" id="ARBA00022741"/>
    </source>
</evidence>
<dbReference type="AlphaFoldDB" id="Q2SNV7"/>
<keyword evidence="11" id="KW-0547">Nucleotide-binding</keyword>
<dbReference type="InterPro" id="IPR036890">
    <property type="entry name" value="HATPase_C_sf"/>
</dbReference>
<feature type="transmembrane region" description="Helical" evidence="18">
    <location>
        <begin position="12"/>
        <end position="43"/>
    </location>
</feature>
<keyword evidence="15" id="KW-0902">Two-component regulatory system</keyword>
<keyword evidence="22" id="KW-1185">Reference proteome</keyword>
<dbReference type="InterPro" id="IPR050351">
    <property type="entry name" value="BphY/WalK/GraS-like"/>
</dbReference>
<evidence type="ECO:0000256" key="17">
    <source>
        <dbReference type="ARBA" id="ARBA00025207"/>
    </source>
</evidence>
<dbReference type="InterPro" id="IPR036097">
    <property type="entry name" value="HisK_dim/P_sf"/>
</dbReference>
<evidence type="ECO:0000256" key="7">
    <source>
        <dbReference type="ARBA" id="ARBA00022553"/>
    </source>
</evidence>
<keyword evidence="6" id="KW-1003">Cell membrane</keyword>
<keyword evidence="14 18" id="KW-1133">Transmembrane helix</keyword>
<evidence type="ECO:0000256" key="10">
    <source>
        <dbReference type="ARBA" id="ARBA00022692"/>
    </source>
</evidence>
<dbReference type="InterPro" id="IPR000014">
    <property type="entry name" value="PAS"/>
</dbReference>
<evidence type="ECO:0000259" key="20">
    <source>
        <dbReference type="PROSITE" id="PS50112"/>
    </source>
</evidence>
<dbReference type="InterPro" id="IPR014310">
    <property type="entry name" value="Sig_transdc_His_kinase_PhoR"/>
</dbReference>
<dbReference type="SMART" id="SM00388">
    <property type="entry name" value="HisKA"/>
    <property type="match status" value="1"/>
</dbReference>
<comment type="subcellular location">
    <subcellularLocation>
        <location evidence="2">Cell membrane</location>
    </subcellularLocation>
</comment>
<evidence type="ECO:0000259" key="19">
    <source>
        <dbReference type="PROSITE" id="PS50109"/>
    </source>
</evidence>
<keyword evidence="10 18" id="KW-0812">Transmembrane</keyword>
<dbReference type="PRINTS" id="PR00344">
    <property type="entry name" value="BCTRLSENSOR"/>
</dbReference>
<dbReference type="PANTHER" id="PTHR45453:SF1">
    <property type="entry name" value="PHOSPHATE REGULON SENSOR PROTEIN PHOR"/>
    <property type="match status" value="1"/>
</dbReference>
<dbReference type="GO" id="GO:0005886">
    <property type="term" value="C:plasma membrane"/>
    <property type="evidence" value="ECO:0007669"/>
    <property type="project" value="UniProtKB-SubCell"/>
</dbReference>
<evidence type="ECO:0000313" key="22">
    <source>
        <dbReference type="Proteomes" id="UP000000238"/>
    </source>
</evidence>
<evidence type="ECO:0000256" key="18">
    <source>
        <dbReference type="SAM" id="Phobius"/>
    </source>
</evidence>
<dbReference type="FunFam" id="3.30.565.10:FF:000032">
    <property type="entry name" value="Phosphate regulon sensor histidine kinase PhoR"/>
    <property type="match status" value="1"/>
</dbReference>
<keyword evidence="13" id="KW-0067">ATP-binding</keyword>